<dbReference type="AlphaFoldDB" id="A0A8E1C0S9"/>
<dbReference type="InterPro" id="IPR036282">
    <property type="entry name" value="Glutathione-S-Trfase_C_sf"/>
</dbReference>
<dbReference type="PANTHER" id="PTHR44051">
    <property type="entry name" value="GLUTATHIONE S-TRANSFERASE-RELATED"/>
    <property type="match status" value="1"/>
</dbReference>
<dbReference type="PROSITE" id="PS50405">
    <property type="entry name" value="GST_CTER"/>
    <property type="match status" value="1"/>
</dbReference>
<dbReference type="Proteomes" id="UP000028135">
    <property type="component" value="Unassembled WGS sequence"/>
</dbReference>
<dbReference type="PROSITE" id="PS50404">
    <property type="entry name" value="GST_NTER"/>
    <property type="match status" value="1"/>
</dbReference>
<dbReference type="PANTHER" id="PTHR44051:SF19">
    <property type="entry name" value="DISULFIDE-BOND OXIDOREDUCTASE YFCG"/>
    <property type="match status" value="1"/>
</dbReference>
<dbReference type="SUPFAM" id="SSF52833">
    <property type="entry name" value="Thioredoxin-like"/>
    <property type="match status" value="1"/>
</dbReference>
<keyword evidence="2 5" id="KW-0808">Transferase</keyword>
<dbReference type="Pfam" id="PF13409">
    <property type="entry name" value="GST_N_2"/>
    <property type="match status" value="1"/>
</dbReference>
<dbReference type="InterPro" id="IPR010987">
    <property type="entry name" value="Glutathione-S-Trfase_C-like"/>
</dbReference>
<evidence type="ECO:0000256" key="2">
    <source>
        <dbReference type="ARBA" id="ARBA00022679"/>
    </source>
</evidence>
<dbReference type="Gene3D" id="1.20.1050.10">
    <property type="match status" value="1"/>
</dbReference>
<dbReference type="CDD" id="cd03047">
    <property type="entry name" value="GST_N_2"/>
    <property type="match status" value="1"/>
</dbReference>
<evidence type="ECO:0000313" key="5">
    <source>
        <dbReference type="EMBL" id="KER34490.1"/>
    </source>
</evidence>
<evidence type="ECO:0000259" key="4">
    <source>
        <dbReference type="PROSITE" id="PS50405"/>
    </source>
</evidence>
<evidence type="ECO:0000259" key="3">
    <source>
        <dbReference type="PROSITE" id="PS50404"/>
    </source>
</evidence>
<dbReference type="InterPro" id="IPR004046">
    <property type="entry name" value="GST_C"/>
</dbReference>
<proteinExistence type="inferred from homology"/>
<dbReference type="Gene3D" id="3.40.30.10">
    <property type="entry name" value="Glutaredoxin"/>
    <property type="match status" value="1"/>
</dbReference>
<dbReference type="FunFam" id="3.40.30.10:FF:000039">
    <property type="entry name" value="Glutathione S-transferase domain"/>
    <property type="match status" value="1"/>
</dbReference>
<comment type="similarity">
    <text evidence="1">Belongs to the GST superfamily.</text>
</comment>
<gene>
    <name evidence="5" type="ORF">AL00_20300</name>
</gene>
<accession>A0A8E1C0S9</accession>
<dbReference type="InterPro" id="IPR004045">
    <property type="entry name" value="Glutathione_S-Trfase_N"/>
</dbReference>
<dbReference type="SFLD" id="SFLDG01150">
    <property type="entry name" value="Main.1:_Beta-like"/>
    <property type="match status" value="1"/>
</dbReference>
<dbReference type="SUPFAM" id="SSF47616">
    <property type="entry name" value="GST C-terminal domain-like"/>
    <property type="match status" value="1"/>
</dbReference>
<feature type="domain" description="GST N-terminal" evidence="3">
    <location>
        <begin position="1"/>
        <end position="80"/>
    </location>
</feature>
<evidence type="ECO:0000313" key="6">
    <source>
        <dbReference type="Proteomes" id="UP000028135"/>
    </source>
</evidence>
<dbReference type="RefSeq" id="WP_020820190.1">
    <property type="nucleotide sequence ID" value="NZ_JANF02000094.1"/>
</dbReference>
<dbReference type="EMBL" id="JANF02000094">
    <property type="protein sequence ID" value="KER34490.1"/>
    <property type="molecule type" value="Genomic_DNA"/>
</dbReference>
<feature type="domain" description="GST C-terminal" evidence="4">
    <location>
        <begin position="84"/>
        <end position="204"/>
    </location>
</feature>
<protein>
    <submittedName>
        <fullName evidence="5">Glutathione S-transferase</fullName>
    </submittedName>
</protein>
<dbReference type="InterPro" id="IPR036249">
    <property type="entry name" value="Thioredoxin-like_sf"/>
</dbReference>
<reference evidence="5 6" key="1">
    <citation type="submission" date="2014-05" db="EMBL/GenBank/DDBJ databases">
        <title>Genome Announcement of Sphingobium lucknowense F2.</title>
        <authorList>
            <person name="Lal R."/>
            <person name="Negi V."/>
            <person name="Lata P."/>
            <person name="Sangwan N."/>
            <person name="Gupta S.K."/>
            <person name="Rao D.L.N."/>
            <person name="Das S."/>
        </authorList>
    </citation>
    <scope>NUCLEOTIDE SEQUENCE [LARGE SCALE GENOMIC DNA]</scope>
    <source>
        <strain evidence="5 6">F2</strain>
    </source>
</reference>
<dbReference type="SFLD" id="SFLDG00358">
    <property type="entry name" value="Main_(cytGST)"/>
    <property type="match status" value="1"/>
</dbReference>
<organism evidence="5 6">
    <name type="scientific">Sphingobium indicum F2</name>
    <dbReference type="NCBI Taxonomy" id="1450518"/>
    <lineage>
        <taxon>Bacteria</taxon>
        <taxon>Pseudomonadati</taxon>
        <taxon>Pseudomonadota</taxon>
        <taxon>Alphaproteobacteria</taxon>
        <taxon>Sphingomonadales</taxon>
        <taxon>Sphingomonadaceae</taxon>
        <taxon>Sphingobium</taxon>
    </lineage>
</organism>
<dbReference type="GO" id="GO:0016740">
    <property type="term" value="F:transferase activity"/>
    <property type="evidence" value="ECO:0007669"/>
    <property type="project" value="UniProtKB-KW"/>
</dbReference>
<dbReference type="SFLD" id="SFLDS00019">
    <property type="entry name" value="Glutathione_Transferase_(cytos"/>
    <property type="match status" value="1"/>
</dbReference>
<name>A0A8E1C0S9_9SPHN</name>
<dbReference type="Pfam" id="PF00043">
    <property type="entry name" value="GST_C"/>
    <property type="match status" value="1"/>
</dbReference>
<sequence length="204" mass="22943">MKVLGRLSSHNVQKVMWCAAELGIAVERTDVGGKFGGNKEDAYLRLNPNGVVPTLLDDGVVVWESNTILRYLCNTHPTSLYPAGAAQRSEVERWMDWQLTTLVAGMVPLFQSIVRTPKEQHQSELIARHRTTSATAMRIIESALAQRQYLAGDEFTLADICIGPSVYRWFELPIEREDLPALARWYEAARARPAFREQVMVGLS</sequence>
<evidence type="ECO:0000256" key="1">
    <source>
        <dbReference type="ARBA" id="ARBA00007409"/>
    </source>
</evidence>
<comment type="caution">
    <text evidence="5">The sequence shown here is derived from an EMBL/GenBank/DDBJ whole genome shotgun (WGS) entry which is preliminary data.</text>
</comment>
<dbReference type="InterPro" id="IPR040079">
    <property type="entry name" value="Glutathione_S-Trfase"/>
</dbReference>